<dbReference type="HOGENOM" id="CLU_2027170_0_0_1"/>
<evidence type="ECO:0000313" key="2">
    <source>
        <dbReference type="EMBL" id="EKG13935.1"/>
    </source>
</evidence>
<dbReference type="InParanoid" id="K2SAM5"/>
<dbReference type="AlphaFoldDB" id="K2SAM5"/>
<reference evidence="2 3" key="1">
    <citation type="journal article" date="2012" name="BMC Genomics">
        <title>Tools to kill: Genome of one of the most destructive plant pathogenic fungi Macrophomina phaseolina.</title>
        <authorList>
            <person name="Islam M.S."/>
            <person name="Haque M.S."/>
            <person name="Islam M.M."/>
            <person name="Emdad E.M."/>
            <person name="Halim A."/>
            <person name="Hossen Q.M.M."/>
            <person name="Hossain M.Z."/>
            <person name="Ahmed B."/>
            <person name="Rahim S."/>
            <person name="Rahman M.S."/>
            <person name="Alam M.M."/>
            <person name="Hou S."/>
            <person name="Wan X."/>
            <person name="Saito J.A."/>
            <person name="Alam M."/>
        </authorList>
    </citation>
    <scope>NUCLEOTIDE SEQUENCE [LARGE SCALE GENOMIC DNA]</scope>
    <source>
        <strain evidence="2 3">MS6</strain>
    </source>
</reference>
<accession>K2SAM5</accession>
<organism evidence="2 3">
    <name type="scientific">Macrophomina phaseolina (strain MS6)</name>
    <name type="common">Charcoal rot fungus</name>
    <dbReference type="NCBI Taxonomy" id="1126212"/>
    <lineage>
        <taxon>Eukaryota</taxon>
        <taxon>Fungi</taxon>
        <taxon>Dikarya</taxon>
        <taxon>Ascomycota</taxon>
        <taxon>Pezizomycotina</taxon>
        <taxon>Dothideomycetes</taxon>
        <taxon>Dothideomycetes incertae sedis</taxon>
        <taxon>Botryosphaeriales</taxon>
        <taxon>Botryosphaeriaceae</taxon>
        <taxon>Macrophomina</taxon>
    </lineage>
</organism>
<protein>
    <submittedName>
        <fullName evidence="2">Uncharacterized protein</fullName>
    </submittedName>
</protein>
<sequence length="122" mass="13339">MLQQLPVGGLAFEKFDACQIFPGSFINLVCDSDDFGIMIPLFAEWCDKWIKEHSAGLFASKEFEKAIGDGGFAAKTLMKLVASHYPRAGTEGSKKRGVDGEDTEWSAKAPKTGERAVLHVSR</sequence>
<name>K2SAM5_MACPH</name>
<dbReference type="EMBL" id="AHHD01000378">
    <property type="protein sequence ID" value="EKG13935.1"/>
    <property type="molecule type" value="Genomic_DNA"/>
</dbReference>
<feature type="compositionally biased region" description="Basic and acidic residues" evidence="1">
    <location>
        <begin position="111"/>
        <end position="122"/>
    </location>
</feature>
<dbReference type="VEuPathDB" id="FungiDB:MPH_08934"/>
<comment type="caution">
    <text evidence="2">The sequence shown here is derived from an EMBL/GenBank/DDBJ whole genome shotgun (WGS) entry which is preliminary data.</text>
</comment>
<evidence type="ECO:0000313" key="3">
    <source>
        <dbReference type="Proteomes" id="UP000007129"/>
    </source>
</evidence>
<proteinExistence type="predicted"/>
<dbReference type="Proteomes" id="UP000007129">
    <property type="component" value="Unassembled WGS sequence"/>
</dbReference>
<evidence type="ECO:0000256" key="1">
    <source>
        <dbReference type="SAM" id="MobiDB-lite"/>
    </source>
</evidence>
<gene>
    <name evidence="2" type="ORF">MPH_08934</name>
</gene>
<feature type="region of interest" description="Disordered" evidence="1">
    <location>
        <begin position="88"/>
        <end position="122"/>
    </location>
</feature>